<comment type="caution">
    <text evidence="6">The sequence shown here is derived from an EMBL/GenBank/DDBJ whole genome shotgun (WGS) entry which is preliminary data.</text>
</comment>
<dbReference type="InterPro" id="IPR009057">
    <property type="entry name" value="Homeodomain-like_sf"/>
</dbReference>
<protein>
    <submittedName>
        <fullName evidence="6">TetR family transcriptional regulator</fullName>
    </submittedName>
</protein>
<dbReference type="SUPFAM" id="SSF48498">
    <property type="entry name" value="Tetracyclin repressor-like, C-terminal domain"/>
    <property type="match status" value="1"/>
</dbReference>
<evidence type="ECO:0000256" key="1">
    <source>
        <dbReference type="ARBA" id="ARBA00023015"/>
    </source>
</evidence>
<dbReference type="AlphaFoldDB" id="A0A1S1QC44"/>
<evidence type="ECO:0000313" key="7">
    <source>
        <dbReference type="Proteomes" id="UP000179627"/>
    </source>
</evidence>
<gene>
    <name evidence="6" type="ORF">CC117_28305</name>
</gene>
<keyword evidence="7" id="KW-1185">Reference proteome</keyword>
<feature type="DNA-binding region" description="H-T-H motif" evidence="4">
    <location>
        <begin position="34"/>
        <end position="53"/>
    </location>
</feature>
<dbReference type="InterPro" id="IPR036271">
    <property type="entry name" value="Tet_transcr_reg_TetR-rel_C_sf"/>
</dbReference>
<evidence type="ECO:0000256" key="3">
    <source>
        <dbReference type="ARBA" id="ARBA00023163"/>
    </source>
</evidence>
<dbReference type="PANTHER" id="PTHR47506">
    <property type="entry name" value="TRANSCRIPTIONAL REGULATORY PROTEIN"/>
    <property type="match status" value="1"/>
</dbReference>
<evidence type="ECO:0000313" key="6">
    <source>
        <dbReference type="EMBL" id="OHV29824.1"/>
    </source>
</evidence>
<dbReference type="Proteomes" id="UP000179627">
    <property type="component" value="Unassembled WGS sequence"/>
</dbReference>
<dbReference type="SUPFAM" id="SSF46689">
    <property type="entry name" value="Homeodomain-like"/>
    <property type="match status" value="1"/>
</dbReference>
<accession>A0A1S1QC44</accession>
<dbReference type="Pfam" id="PF00440">
    <property type="entry name" value="TetR_N"/>
    <property type="match status" value="1"/>
</dbReference>
<keyword evidence="2 4" id="KW-0238">DNA-binding</keyword>
<sequence>MGNPASRSPVPTTRQRLIEGALQTIRTHGIAGVSARTVAATAGVNQALVFYYFDTVDGLLSAACESATAERIAYYRDRFAAVGSAKELLRLGQELHETESQRGHVAVLAQLLAGAQVDSRLAQPVRTALQLWTAEVELVLRRLFADSPLADVTDLAGLARAVSAAFVGLELYDGVDPDGAHAATNALDSLAVLLDLLDSLGPLARRALRARTRTDRAGSGT</sequence>
<dbReference type="GO" id="GO:0003677">
    <property type="term" value="F:DNA binding"/>
    <property type="evidence" value="ECO:0007669"/>
    <property type="project" value="UniProtKB-UniRule"/>
</dbReference>
<dbReference type="Gene3D" id="1.10.357.10">
    <property type="entry name" value="Tetracycline Repressor, domain 2"/>
    <property type="match status" value="1"/>
</dbReference>
<reference evidence="7" key="1">
    <citation type="submission" date="2016-07" db="EMBL/GenBank/DDBJ databases">
        <title>Sequence Frankia sp. strain CcI1.17.</title>
        <authorList>
            <person name="Ghodhbane-Gtari F."/>
            <person name="Swanson E."/>
            <person name="Gueddou A."/>
            <person name="Morris K."/>
            <person name="Hezbri K."/>
            <person name="Ktari A."/>
            <person name="Nouioui I."/>
            <person name="Abebe-Akele F."/>
            <person name="Simpson S."/>
            <person name="Thomas K."/>
            <person name="Gtari M."/>
            <person name="Tisa L.S."/>
            <person name="Hurst S."/>
        </authorList>
    </citation>
    <scope>NUCLEOTIDE SEQUENCE [LARGE SCALE GENOMIC DNA]</scope>
    <source>
        <strain evidence="7">Cc1.17</strain>
    </source>
</reference>
<proteinExistence type="predicted"/>
<keyword evidence="1" id="KW-0805">Transcription regulation</keyword>
<feature type="domain" description="HTH tetR-type" evidence="5">
    <location>
        <begin position="11"/>
        <end position="71"/>
    </location>
</feature>
<dbReference type="EMBL" id="MBLM01000158">
    <property type="protein sequence ID" value="OHV29824.1"/>
    <property type="molecule type" value="Genomic_DNA"/>
</dbReference>
<organism evidence="6 7">
    <name type="scientific">Parafrankia colletiae</name>
    <dbReference type="NCBI Taxonomy" id="573497"/>
    <lineage>
        <taxon>Bacteria</taxon>
        <taxon>Bacillati</taxon>
        <taxon>Actinomycetota</taxon>
        <taxon>Actinomycetes</taxon>
        <taxon>Frankiales</taxon>
        <taxon>Frankiaceae</taxon>
        <taxon>Parafrankia</taxon>
    </lineage>
</organism>
<dbReference type="OrthoDB" id="3474596at2"/>
<dbReference type="PANTHER" id="PTHR47506:SF1">
    <property type="entry name" value="HTH-TYPE TRANSCRIPTIONAL REGULATOR YJDC"/>
    <property type="match status" value="1"/>
</dbReference>
<name>A0A1S1QC44_9ACTN</name>
<dbReference type="RefSeq" id="WP_071090044.1">
    <property type="nucleotide sequence ID" value="NZ_MBLM01000158.1"/>
</dbReference>
<evidence type="ECO:0000256" key="2">
    <source>
        <dbReference type="ARBA" id="ARBA00023125"/>
    </source>
</evidence>
<evidence type="ECO:0000259" key="5">
    <source>
        <dbReference type="PROSITE" id="PS50977"/>
    </source>
</evidence>
<dbReference type="InterPro" id="IPR001647">
    <property type="entry name" value="HTH_TetR"/>
</dbReference>
<keyword evidence="3" id="KW-0804">Transcription</keyword>
<dbReference type="PROSITE" id="PS50977">
    <property type="entry name" value="HTH_TETR_2"/>
    <property type="match status" value="1"/>
</dbReference>
<evidence type="ECO:0000256" key="4">
    <source>
        <dbReference type="PROSITE-ProRule" id="PRU00335"/>
    </source>
</evidence>